<dbReference type="CDD" id="cd07374">
    <property type="entry name" value="CYTH-like_Pase"/>
    <property type="match status" value="1"/>
</dbReference>
<dbReference type="SMART" id="SM00880">
    <property type="entry name" value="CHAD"/>
    <property type="match status" value="1"/>
</dbReference>
<proteinExistence type="predicted"/>
<organism evidence="2 3">
    <name type="scientific">Nocardiopsis suaedae</name>
    <dbReference type="NCBI Taxonomy" id="3018444"/>
    <lineage>
        <taxon>Bacteria</taxon>
        <taxon>Bacillati</taxon>
        <taxon>Actinomycetota</taxon>
        <taxon>Actinomycetes</taxon>
        <taxon>Streptosporangiales</taxon>
        <taxon>Nocardiopsidaceae</taxon>
        <taxon>Nocardiopsis</taxon>
    </lineage>
</organism>
<reference evidence="2" key="1">
    <citation type="submission" date="2023-01" db="EMBL/GenBank/DDBJ databases">
        <title>Draft genome sequence of Nocardiopsis sp. LSu2-4 isolated from halophytes.</title>
        <authorList>
            <person name="Duangmal K."/>
            <person name="Chantavorakit T."/>
        </authorList>
    </citation>
    <scope>NUCLEOTIDE SEQUENCE</scope>
    <source>
        <strain evidence="2">LSu2-4</strain>
    </source>
</reference>
<keyword evidence="3" id="KW-1185">Reference proteome</keyword>
<dbReference type="EMBL" id="JAQFWP010000018">
    <property type="protein sequence ID" value="MDA2805212.1"/>
    <property type="molecule type" value="Genomic_DNA"/>
</dbReference>
<dbReference type="InterPro" id="IPR033469">
    <property type="entry name" value="CYTH-like_dom_sf"/>
</dbReference>
<name>A0ABT4TM85_9ACTN</name>
<dbReference type="SMART" id="SM01118">
    <property type="entry name" value="CYTH"/>
    <property type="match status" value="1"/>
</dbReference>
<dbReference type="PANTHER" id="PTHR39339">
    <property type="entry name" value="SLR1444 PROTEIN"/>
    <property type="match status" value="1"/>
</dbReference>
<protein>
    <submittedName>
        <fullName evidence="2">CYTH and CHAD domain-containing protein</fullName>
    </submittedName>
</protein>
<dbReference type="RefSeq" id="WP_270677867.1">
    <property type="nucleotide sequence ID" value="NZ_JAQFWP010000018.1"/>
</dbReference>
<dbReference type="Gene3D" id="1.40.20.10">
    <property type="entry name" value="CHAD domain"/>
    <property type="match status" value="1"/>
</dbReference>
<accession>A0ABT4TM85</accession>
<dbReference type="InterPro" id="IPR023577">
    <property type="entry name" value="CYTH_domain"/>
</dbReference>
<dbReference type="Pfam" id="PF05235">
    <property type="entry name" value="CHAD"/>
    <property type="match status" value="1"/>
</dbReference>
<dbReference type="PROSITE" id="PS51708">
    <property type="entry name" value="CHAD"/>
    <property type="match status" value="1"/>
</dbReference>
<feature type="domain" description="CHAD" evidence="1">
    <location>
        <begin position="212"/>
        <end position="500"/>
    </location>
</feature>
<dbReference type="SUPFAM" id="SSF55154">
    <property type="entry name" value="CYTH-like phosphatases"/>
    <property type="match status" value="1"/>
</dbReference>
<comment type="caution">
    <text evidence="2">The sequence shown here is derived from an EMBL/GenBank/DDBJ whole genome shotgun (WGS) entry which is preliminary data.</text>
</comment>
<dbReference type="Proteomes" id="UP001165685">
    <property type="component" value="Unassembled WGS sequence"/>
</dbReference>
<evidence type="ECO:0000313" key="2">
    <source>
        <dbReference type="EMBL" id="MDA2805212.1"/>
    </source>
</evidence>
<dbReference type="Gene3D" id="2.40.320.10">
    <property type="entry name" value="Hypothetical Protein Pfu-838710-001"/>
    <property type="match status" value="1"/>
</dbReference>
<dbReference type="Pfam" id="PF01928">
    <property type="entry name" value="CYTH"/>
    <property type="match status" value="1"/>
</dbReference>
<dbReference type="PANTHER" id="PTHR39339:SF1">
    <property type="entry name" value="CHAD DOMAIN-CONTAINING PROTEIN"/>
    <property type="match status" value="1"/>
</dbReference>
<dbReference type="InterPro" id="IPR038186">
    <property type="entry name" value="CHAD_dom_sf"/>
</dbReference>
<evidence type="ECO:0000313" key="3">
    <source>
        <dbReference type="Proteomes" id="UP001165685"/>
    </source>
</evidence>
<gene>
    <name evidence="2" type="ORF">O4U47_11890</name>
</gene>
<sequence>MADQLEIETTFEVGAGFSLPRPADLAPGGVDERAHRLTATYFDTGDLRLAARGITLRRRLGGPDAGWHLKIPWGRDGKREFHAPQGSHAVRIPARLVRLAASAARGAPLAPVARITTERTELGLLGEETRRPLALIADDRVHGEVLDGAGGDGGGEIRWREVEAELGSGDRDLLDAIGRRLLDAGARPSRIGSKLLTLLGDRVPAPPERPSGDTADAVVRGYLFDQVEYVLDLDPRVRLGEEDAIHRMRVAARRIRTVLRGFPSVVDRKAVRGTAAALRELAASLGTARDLEVLRERFAARLAELPARAGGVALTADWLAAFDRRLEEARRKAVRALDGQEYLDLLDELDRLRATPLTGRRARSSADQVLEAELGDAVDRMRALHGRALAAGDGPGRGDAWHEVRKAAKRVRYTATAAEPVLGKRATRMRRWSAALQEVLGDHQDGAAALRFIAVSGARLAGSAPDRASASATLAALAGAETAAAPYLLAEAQRTWEVGP</sequence>
<dbReference type="InterPro" id="IPR007899">
    <property type="entry name" value="CHAD_dom"/>
</dbReference>
<evidence type="ECO:0000259" key="1">
    <source>
        <dbReference type="PROSITE" id="PS51708"/>
    </source>
</evidence>